<dbReference type="Proteomes" id="UP000280444">
    <property type="component" value="Unassembled WGS sequence"/>
</dbReference>
<protein>
    <submittedName>
        <fullName evidence="5">GntR family transcriptional regulator</fullName>
    </submittedName>
</protein>
<dbReference type="PANTHER" id="PTHR38445:SF10">
    <property type="entry name" value="GNTR-FAMILY TRANSCRIPTIONAL REGULATOR"/>
    <property type="match status" value="1"/>
</dbReference>
<dbReference type="OrthoDB" id="162505at2"/>
<sequence length="126" mass="13938">MFDNDSQPIYIQIAHDLEHQILTGALTEGDQVMSTTQYSTLYRINPATVAKGFSLLIDGGILEKRRGIGTFVAPGARDRLNQRAREAFVDDHLAPLLNRAADIGMTPEALIDLIRTHFTELTGRTS</sequence>
<dbReference type="InterPro" id="IPR000524">
    <property type="entry name" value="Tscrpt_reg_HTH_GntR"/>
</dbReference>
<dbReference type="Gene3D" id="1.10.10.10">
    <property type="entry name" value="Winged helix-like DNA-binding domain superfamily/Winged helix DNA-binding domain"/>
    <property type="match status" value="1"/>
</dbReference>
<dbReference type="SMART" id="SM00345">
    <property type="entry name" value="HTH_GNTR"/>
    <property type="match status" value="1"/>
</dbReference>
<evidence type="ECO:0000259" key="4">
    <source>
        <dbReference type="PROSITE" id="PS50949"/>
    </source>
</evidence>
<evidence type="ECO:0000313" key="6">
    <source>
        <dbReference type="Proteomes" id="UP000280444"/>
    </source>
</evidence>
<evidence type="ECO:0000313" key="5">
    <source>
        <dbReference type="EMBL" id="RRC95690.1"/>
    </source>
</evidence>
<keyword evidence="3" id="KW-0804">Transcription</keyword>
<dbReference type="AlphaFoldDB" id="A0A3P1SFI3"/>
<name>A0A3P1SFI3_9ACTO</name>
<organism evidence="5 6">
    <name type="scientific">Schaalia canis</name>
    <dbReference type="NCBI Taxonomy" id="100469"/>
    <lineage>
        <taxon>Bacteria</taxon>
        <taxon>Bacillati</taxon>
        <taxon>Actinomycetota</taxon>
        <taxon>Actinomycetes</taxon>
        <taxon>Actinomycetales</taxon>
        <taxon>Actinomycetaceae</taxon>
        <taxon>Schaalia</taxon>
    </lineage>
</organism>
<comment type="caution">
    <text evidence="5">The sequence shown here is derived from an EMBL/GenBank/DDBJ whole genome shotgun (WGS) entry which is preliminary data.</text>
</comment>
<dbReference type="GO" id="GO:0003700">
    <property type="term" value="F:DNA-binding transcription factor activity"/>
    <property type="evidence" value="ECO:0007669"/>
    <property type="project" value="InterPro"/>
</dbReference>
<dbReference type="InterPro" id="IPR036390">
    <property type="entry name" value="WH_DNA-bd_sf"/>
</dbReference>
<evidence type="ECO:0000256" key="3">
    <source>
        <dbReference type="ARBA" id="ARBA00023163"/>
    </source>
</evidence>
<reference evidence="5 6" key="1">
    <citation type="submission" date="2018-11" db="EMBL/GenBank/DDBJ databases">
        <title>Genomes From Bacteria Associated with the Canine Oral Cavity: a Test Case for Automated Genome-Based Taxonomic Assignment.</title>
        <authorList>
            <person name="Coil D.A."/>
            <person name="Jospin G."/>
            <person name="Darling A.E."/>
            <person name="Wallis C."/>
            <person name="Davis I.J."/>
            <person name="Harris S."/>
            <person name="Eisen J.A."/>
            <person name="Holcombe L.J."/>
            <person name="O'Flynn C."/>
        </authorList>
    </citation>
    <scope>NUCLEOTIDE SEQUENCE [LARGE SCALE GENOMIC DNA]</scope>
    <source>
        <strain evidence="5 6">OH770</strain>
    </source>
</reference>
<dbReference type="RefSeq" id="WP_124869665.1">
    <property type="nucleotide sequence ID" value="NZ_RQZF01000003.1"/>
</dbReference>
<dbReference type="InterPro" id="IPR036388">
    <property type="entry name" value="WH-like_DNA-bd_sf"/>
</dbReference>
<proteinExistence type="predicted"/>
<dbReference type="CDD" id="cd07377">
    <property type="entry name" value="WHTH_GntR"/>
    <property type="match status" value="1"/>
</dbReference>
<accession>A0A3P1SFI3</accession>
<dbReference type="EMBL" id="RQZF01000003">
    <property type="protein sequence ID" value="RRC95690.1"/>
    <property type="molecule type" value="Genomic_DNA"/>
</dbReference>
<dbReference type="PROSITE" id="PS50949">
    <property type="entry name" value="HTH_GNTR"/>
    <property type="match status" value="1"/>
</dbReference>
<dbReference type="PANTHER" id="PTHR38445">
    <property type="entry name" value="HTH-TYPE TRANSCRIPTIONAL REPRESSOR YTRA"/>
    <property type="match status" value="1"/>
</dbReference>
<dbReference type="GO" id="GO:0003677">
    <property type="term" value="F:DNA binding"/>
    <property type="evidence" value="ECO:0007669"/>
    <property type="project" value="UniProtKB-KW"/>
</dbReference>
<evidence type="ECO:0000256" key="1">
    <source>
        <dbReference type="ARBA" id="ARBA00023015"/>
    </source>
</evidence>
<keyword evidence="6" id="KW-1185">Reference proteome</keyword>
<gene>
    <name evidence="5" type="ORF">EII11_05375</name>
</gene>
<evidence type="ECO:0000256" key="2">
    <source>
        <dbReference type="ARBA" id="ARBA00023125"/>
    </source>
</evidence>
<feature type="domain" description="HTH gntR-type" evidence="4">
    <location>
        <begin position="7"/>
        <end position="75"/>
    </location>
</feature>
<keyword evidence="1" id="KW-0805">Transcription regulation</keyword>
<dbReference type="SUPFAM" id="SSF46785">
    <property type="entry name" value="Winged helix' DNA-binding domain"/>
    <property type="match status" value="1"/>
</dbReference>
<keyword evidence="2" id="KW-0238">DNA-binding</keyword>